<dbReference type="PANTHER" id="PTHR10073:SF44">
    <property type="entry name" value="DNA MISMATCH REPAIR PROTEIN MLH2"/>
    <property type="match status" value="1"/>
</dbReference>
<protein>
    <submittedName>
        <fullName evidence="2">DNA mismatch repair protein MLH2</fullName>
    </submittedName>
</protein>
<dbReference type="EMBL" id="CP015057">
    <property type="protein sequence ID" value="QGN15819.1"/>
    <property type="molecule type" value="Genomic_DNA"/>
</dbReference>
<sequence length="599" mass="68598">MLDGCFVCLLEKKGTTFKVIDNPISAVRELIENSIKAYSRTIKIKLDALSGGYKYIQICDDGLGIEKSKRHQVFLQEKLTTTKGRSIRRKSLFKIGNTALKHGSIEVCTRTSLDKTAYQWDIAKSSIQNGIKFRNVVYHRGTKIIIRNLHESKKANEIQGLNVDIIQKIRDIMCHFSLLHKKISFNLDLVHLLEDGSVLIQKKLPPLFHYDDRYHHFTNIMKGFGNGSLFRCINNLACGKDFSASVIFPDILTQEPLVTKGSHRYPCINNTIQAAESKFGQRAIRFFTELYNEFNKPGPNFWFLQINCHHPQVRILFGEKNRMTNGINVDSILLTLRQKILELYKLDKPGSKLVTKEFSDVHTPDLIDSFPDRACEGDNVVKDCEQDWVTDMCDFQEIRSKNIGHGGVIYDLTNELSDDEVETDDLVLSKTVSLSNPFILSRFRSRNVTASQKNQGCGSETVLDIPLISSRPFSSVSNDTCDNEHNKKRKLLDNSFSFEGDSTTLVDIEEKTDAIQPRSLQSFYEGTKNLKVYRKLEHKDYTIRNLFKTSYKKELIWCYRKGMPSLTLIDGIQEKMEQLDSNVDIQLSLLEDGWFLISI</sequence>
<reference evidence="2 3" key="1">
    <citation type="submission" date="2016-03" db="EMBL/GenBank/DDBJ databases">
        <title>How can Kluyveromyces marxianus grow so fast - potential evolutionary course in Saccharomyces Complex revealed by comparative genomics.</title>
        <authorList>
            <person name="Mo W."/>
            <person name="Lu W."/>
            <person name="Yang X."/>
            <person name="Qi J."/>
            <person name="Lv H."/>
        </authorList>
    </citation>
    <scope>NUCLEOTIDE SEQUENCE [LARGE SCALE GENOMIC DNA]</scope>
    <source>
        <strain evidence="2 3">FIM1</strain>
    </source>
</reference>
<organism evidence="2 3">
    <name type="scientific">Kluyveromyces marxianus</name>
    <name type="common">Yeast</name>
    <name type="synonym">Candida kefyr</name>
    <dbReference type="NCBI Taxonomy" id="4911"/>
    <lineage>
        <taxon>Eukaryota</taxon>
        <taxon>Fungi</taxon>
        <taxon>Dikarya</taxon>
        <taxon>Ascomycota</taxon>
        <taxon>Saccharomycotina</taxon>
        <taxon>Saccharomycetes</taxon>
        <taxon>Saccharomycetales</taxon>
        <taxon>Saccharomycetaceae</taxon>
        <taxon>Kluyveromyces</taxon>
    </lineage>
</organism>
<proteinExistence type="inferred from homology"/>
<keyword evidence="3" id="KW-1185">Reference proteome</keyword>
<dbReference type="Gene3D" id="3.30.565.10">
    <property type="entry name" value="Histidine kinase-like ATPase, C-terminal domain"/>
    <property type="match status" value="1"/>
</dbReference>
<accession>A0ABX6EVR3</accession>
<evidence type="ECO:0000313" key="3">
    <source>
        <dbReference type="Proteomes" id="UP000422736"/>
    </source>
</evidence>
<dbReference type="SUPFAM" id="SSF55874">
    <property type="entry name" value="ATPase domain of HSP90 chaperone/DNA topoisomerase II/histidine kinase"/>
    <property type="match status" value="1"/>
</dbReference>
<evidence type="ECO:0000256" key="1">
    <source>
        <dbReference type="ARBA" id="ARBA00006082"/>
    </source>
</evidence>
<dbReference type="Proteomes" id="UP000422736">
    <property type="component" value="Chromosome 4"/>
</dbReference>
<comment type="similarity">
    <text evidence="1">Belongs to the DNA mismatch repair MutL/HexB family.</text>
</comment>
<gene>
    <name evidence="2" type="primary">MLH2</name>
    <name evidence="2" type="ORF">FIM1_2515</name>
</gene>
<dbReference type="InterPro" id="IPR038973">
    <property type="entry name" value="MutL/Mlh/Pms-like"/>
</dbReference>
<dbReference type="InterPro" id="IPR036890">
    <property type="entry name" value="HATPase_C_sf"/>
</dbReference>
<evidence type="ECO:0000313" key="2">
    <source>
        <dbReference type="EMBL" id="QGN15819.1"/>
    </source>
</evidence>
<dbReference type="Pfam" id="PF13589">
    <property type="entry name" value="HATPase_c_3"/>
    <property type="match status" value="1"/>
</dbReference>
<dbReference type="PANTHER" id="PTHR10073">
    <property type="entry name" value="DNA MISMATCH REPAIR PROTEIN MLH, PMS, MUTL"/>
    <property type="match status" value="1"/>
</dbReference>
<name>A0ABX6EVR3_KLUMA</name>